<dbReference type="EMBL" id="JAJEQN010000003">
    <property type="protein sequence ID" value="MCC2220327.1"/>
    <property type="molecule type" value="Genomic_DNA"/>
</dbReference>
<protein>
    <submittedName>
        <fullName evidence="10">AI-2E family transporter</fullName>
    </submittedName>
</protein>
<feature type="transmembrane region" description="Helical" evidence="9">
    <location>
        <begin position="343"/>
        <end position="374"/>
    </location>
</feature>
<feature type="transmembrane region" description="Helical" evidence="9">
    <location>
        <begin position="12"/>
        <end position="32"/>
    </location>
</feature>
<dbReference type="GO" id="GO:0055085">
    <property type="term" value="P:transmembrane transport"/>
    <property type="evidence" value="ECO:0007669"/>
    <property type="project" value="TreeGrafter"/>
</dbReference>
<keyword evidence="3" id="KW-0813">Transport</keyword>
<dbReference type="RefSeq" id="WP_308730966.1">
    <property type="nucleotide sequence ID" value="NZ_JAJEQN010000003.1"/>
</dbReference>
<feature type="compositionally biased region" description="Basic and acidic residues" evidence="8">
    <location>
        <begin position="410"/>
        <end position="431"/>
    </location>
</feature>
<feature type="transmembrane region" description="Helical" evidence="9">
    <location>
        <begin position="251"/>
        <end position="268"/>
    </location>
</feature>
<dbReference type="AlphaFoldDB" id="A0AAE3E1F0"/>
<dbReference type="PANTHER" id="PTHR21716:SF53">
    <property type="entry name" value="PERMEASE PERM-RELATED"/>
    <property type="match status" value="1"/>
</dbReference>
<evidence type="ECO:0000256" key="6">
    <source>
        <dbReference type="ARBA" id="ARBA00022989"/>
    </source>
</evidence>
<accession>A0AAE3E1F0</accession>
<evidence type="ECO:0000256" key="1">
    <source>
        <dbReference type="ARBA" id="ARBA00004651"/>
    </source>
</evidence>
<feature type="transmembrane region" description="Helical" evidence="9">
    <location>
        <begin position="300"/>
        <end position="323"/>
    </location>
</feature>
<comment type="subcellular location">
    <subcellularLocation>
        <location evidence="1">Cell membrane</location>
        <topology evidence="1">Multi-pass membrane protein</topology>
    </subcellularLocation>
</comment>
<dbReference type="Proteomes" id="UP001198200">
    <property type="component" value="Unassembled WGS sequence"/>
</dbReference>
<feature type="transmembrane region" description="Helical" evidence="9">
    <location>
        <begin position="44"/>
        <end position="65"/>
    </location>
</feature>
<organism evidence="10 11">
    <name type="scientific">Anthropogastromicrobium aceti</name>
    <dbReference type="NCBI Taxonomy" id="2981768"/>
    <lineage>
        <taxon>Bacteria</taxon>
        <taxon>Bacillati</taxon>
        <taxon>Bacillota</taxon>
        <taxon>Clostridia</taxon>
        <taxon>Lachnospirales</taxon>
        <taxon>Lachnospiraceae</taxon>
        <taxon>Anthropogastromicrobium</taxon>
    </lineage>
</organism>
<gene>
    <name evidence="10" type="ORF">LKD48_01520</name>
</gene>
<evidence type="ECO:0000256" key="8">
    <source>
        <dbReference type="SAM" id="MobiDB-lite"/>
    </source>
</evidence>
<keyword evidence="6 9" id="KW-1133">Transmembrane helix</keyword>
<dbReference type="Pfam" id="PF01594">
    <property type="entry name" value="AI-2E_transport"/>
    <property type="match status" value="1"/>
</dbReference>
<proteinExistence type="inferred from homology"/>
<comment type="similarity">
    <text evidence="2">Belongs to the autoinducer-2 exporter (AI-2E) (TC 2.A.86) family.</text>
</comment>
<keyword evidence="4" id="KW-1003">Cell membrane</keyword>
<feature type="transmembrane region" description="Helical" evidence="9">
    <location>
        <begin position="188"/>
        <end position="207"/>
    </location>
</feature>
<keyword evidence="5 9" id="KW-0812">Transmembrane</keyword>
<evidence type="ECO:0000256" key="5">
    <source>
        <dbReference type="ARBA" id="ARBA00022692"/>
    </source>
</evidence>
<keyword evidence="11" id="KW-1185">Reference proteome</keyword>
<reference evidence="10 11" key="1">
    <citation type="submission" date="2021-10" db="EMBL/GenBank/DDBJ databases">
        <title>Anaerobic single-cell dispensing facilitates the cultivation of human gut bacteria.</title>
        <authorList>
            <person name="Afrizal A."/>
        </authorList>
    </citation>
    <scope>NUCLEOTIDE SEQUENCE [LARGE SCALE GENOMIC DNA]</scope>
    <source>
        <strain evidence="10 11">CLA-AA-H224</strain>
    </source>
</reference>
<sequence length="447" mass="51156">MLRKKEDEKYFKIAVTGVAILLIGMVCFFLFYRIRGFGAFFHDLIGILEPFIYGFVIAYVLRPTCRWWEKELRKLLVRAHVKHAQGIASALAITFCELLTLTIVTALFMLVIPQVITSILSLVSVLPDQLDNSNKWLHDMLEKYPTMQQSWDGLYAELSTRLREWLKTDLTPMLQTIINGLSNQVVNIVGFLKNAFLGLIVSIYLLAGRKRFLAQGRLILYGVFKEKWARLIEDEIIYADKMFSGFLMGKLVDSLIIGVICFIGTYMMGIKSALLVSVVVGVTNIIPFFGPYIGAVPSTLWLLLENPLHAFYFLIFVIVLQQIDGNIIGPKILGNSTGLSSFWVLFSILFFGGLWGFVGMIIGVPFFAVIYDVITRLVMRGLRYNQRDDMLMAYDEQYVKKSKITPRQEKLWSEEEKQELTQEKTEQKEQPESVINEGESDEDRKEL</sequence>
<dbReference type="GO" id="GO:0005886">
    <property type="term" value="C:plasma membrane"/>
    <property type="evidence" value="ECO:0007669"/>
    <property type="project" value="UniProtKB-SubCell"/>
</dbReference>
<name>A0AAE3E1F0_9FIRM</name>
<dbReference type="PANTHER" id="PTHR21716">
    <property type="entry name" value="TRANSMEMBRANE PROTEIN"/>
    <property type="match status" value="1"/>
</dbReference>
<evidence type="ECO:0000256" key="9">
    <source>
        <dbReference type="SAM" id="Phobius"/>
    </source>
</evidence>
<evidence type="ECO:0000256" key="4">
    <source>
        <dbReference type="ARBA" id="ARBA00022475"/>
    </source>
</evidence>
<evidence type="ECO:0000313" key="10">
    <source>
        <dbReference type="EMBL" id="MCC2220327.1"/>
    </source>
</evidence>
<dbReference type="InterPro" id="IPR002549">
    <property type="entry name" value="AI-2E-like"/>
</dbReference>
<feature type="transmembrane region" description="Helical" evidence="9">
    <location>
        <begin position="86"/>
        <end position="112"/>
    </location>
</feature>
<evidence type="ECO:0000256" key="7">
    <source>
        <dbReference type="ARBA" id="ARBA00023136"/>
    </source>
</evidence>
<evidence type="ECO:0000256" key="2">
    <source>
        <dbReference type="ARBA" id="ARBA00009773"/>
    </source>
</evidence>
<evidence type="ECO:0000256" key="3">
    <source>
        <dbReference type="ARBA" id="ARBA00022448"/>
    </source>
</evidence>
<evidence type="ECO:0000313" key="11">
    <source>
        <dbReference type="Proteomes" id="UP001198200"/>
    </source>
</evidence>
<keyword evidence="7 9" id="KW-0472">Membrane</keyword>
<comment type="caution">
    <text evidence="10">The sequence shown here is derived from an EMBL/GenBank/DDBJ whole genome shotgun (WGS) entry which is preliminary data.</text>
</comment>
<feature type="region of interest" description="Disordered" evidence="8">
    <location>
        <begin position="410"/>
        <end position="447"/>
    </location>
</feature>